<evidence type="ECO:0000256" key="2">
    <source>
        <dbReference type="SAM" id="MobiDB-lite"/>
    </source>
</evidence>
<evidence type="ECO:0000313" key="5">
    <source>
        <dbReference type="RefSeq" id="XP_039140239.1"/>
    </source>
</evidence>
<dbReference type="SUPFAM" id="SSF54928">
    <property type="entry name" value="RNA-binding domain, RBD"/>
    <property type="match status" value="1"/>
</dbReference>
<dbReference type="Gene3D" id="3.30.70.330">
    <property type="match status" value="1"/>
</dbReference>
<dbReference type="PROSITE" id="PS50102">
    <property type="entry name" value="RRM"/>
    <property type="match status" value="1"/>
</dbReference>
<protein>
    <submittedName>
        <fullName evidence="5">Uncharacterized protein At1g27050</fullName>
    </submittedName>
</protein>
<accession>A0AB40CJX3</accession>
<dbReference type="SMART" id="SM00360">
    <property type="entry name" value="RRM"/>
    <property type="match status" value="1"/>
</dbReference>
<keyword evidence="4" id="KW-1185">Reference proteome</keyword>
<dbReference type="GO" id="GO:0003723">
    <property type="term" value="F:RNA binding"/>
    <property type="evidence" value="ECO:0007669"/>
    <property type="project" value="UniProtKB-UniRule"/>
</dbReference>
<dbReference type="GeneID" id="120277450"/>
<reference evidence="5" key="1">
    <citation type="submission" date="2025-08" db="UniProtKB">
        <authorList>
            <consortium name="RefSeq"/>
        </authorList>
    </citation>
    <scope>IDENTIFICATION</scope>
</reference>
<dbReference type="Proteomes" id="UP001515500">
    <property type="component" value="Chromosome 15"/>
</dbReference>
<name>A0AB40CJX3_DIOCR</name>
<dbReference type="InterPro" id="IPR000504">
    <property type="entry name" value="RRM_dom"/>
</dbReference>
<feature type="region of interest" description="Disordered" evidence="2">
    <location>
        <begin position="1"/>
        <end position="42"/>
    </location>
</feature>
<dbReference type="CDD" id="cd00590">
    <property type="entry name" value="RRM_SF"/>
    <property type="match status" value="1"/>
</dbReference>
<organism evidence="4 5">
    <name type="scientific">Dioscorea cayennensis subsp. rotundata</name>
    <name type="common">White Guinea yam</name>
    <name type="synonym">Dioscorea rotundata</name>
    <dbReference type="NCBI Taxonomy" id="55577"/>
    <lineage>
        <taxon>Eukaryota</taxon>
        <taxon>Viridiplantae</taxon>
        <taxon>Streptophyta</taxon>
        <taxon>Embryophyta</taxon>
        <taxon>Tracheophyta</taxon>
        <taxon>Spermatophyta</taxon>
        <taxon>Magnoliopsida</taxon>
        <taxon>Liliopsida</taxon>
        <taxon>Dioscoreales</taxon>
        <taxon>Dioscoreaceae</taxon>
        <taxon>Dioscorea</taxon>
    </lineage>
</organism>
<dbReference type="InterPro" id="IPR035979">
    <property type="entry name" value="RBD_domain_sf"/>
</dbReference>
<keyword evidence="1" id="KW-0694">RNA-binding</keyword>
<evidence type="ECO:0000256" key="1">
    <source>
        <dbReference type="PROSITE-ProRule" id="PRU00176"/>
    </source>
</evidence>
<evidence type="ECO:0000313" key="4">
    <source>
        <dbReference type="Proteomes" id="UP001515500"/>
    </source>
</evidence>
<sequence>MSSRGKRERAATPPSIPLRKRLRRPPVTEAPDENDEGTAKRVPSSLVVVTGLPADCTVLELKSRMEMYGPVSRIRMDADGSGHVTFRSSTAAEAAVSAALNPDFGVLVRSQRVQVCRGTDPSVQWRIGVQVSSTSRLLRAEKPLSKYGRSNKKLDIGAKNPTNTSELPSKGREIVAYDDIF</sequence>
<dbReference type="AlphaFoldDB" id="A0AB40CJX3"/>
<dbReference type="Pfam" id="PF00076">
    <property type="entry name" value="RRM_1"/>
    <property type="match status" value="1"/>
</dbReference>
<gene>
    <name evidence="5" type="primary">LOC120277450</name>
</gene>
<evidence type="ECO:0000259" key="3">
    <source>
        <dbReference type="PROSITE" id="PS50102"/>
    </source>
</evidence>
<dbReference type="InterPro" id="IPR012677">
    <property type="entry name" value="Nucleotide-bd_a/b_plait_sf"/>
</dbReference>
<proteinExistence type="predicted"/>
<dbReference type="RefSeq" id="XP_039140239.1">
    <property type="nucleotide sequence ID" value="XM_039284305.1"/>
</dbReference>
<feature type="domain" description="RRM" evidence="3">
    <location>
        <begin position="45"/>
        <end position="120"/>
    </location>
</feature>